<keyword evidence="3" id="KW-1185">Reference proteome</keyword>
<dbReference type="Pfam" id="PF01047">
    <property type="entry name" value="MarR"/>
    <property type="match status" value="1"/>
</dbReference>
<dbReference type="InterPro" id="IPR036388">
    <property type="entry name" value="WH-like_DNA-bd_sf"/>
</dbReference>
<dbReference type="SMART" id="SM00347">
    <property type="entry name" value="HTH_MARR"/>
    <property type="match status" value="1"/>
</dbReference>
<accession>A0A917W7B7</accession>
<dbReference type="Gene3D" id="1.10.10.10">
    <property type="entry name" value="Winged helix-like DNA-binding domain superfamily/Winged helix DNA-binding domain"/>
    <property type="match status" value="1"/>
</dbReference>
<dbReference type="GO" id="GO:0003700">
    <property type="term" value="F:DNA-binding transcription factor activity"/>
    <property type="evidence" value="ECO:0007669"/>
    <property type="project" value="InterPro"/>
</dbReference>
<dbReference type="AlphaFoldDB" id="A0A917W7B7"/>
<dbReference type="InterPro" id="IPR052526">
    <property type="entry name" value="HTH-type_Bedaq_tolerance"/>
</dbReference>
<dbReference type="Proteomes" id="UP000613840">
    <property type="component" value="Unassembled WGS sequence"/>
</dbReference>
<reference evidence="2" key="1">
    <citation type="journal article" date="2014" name="Int. J. Syst. Evol. Microbiol.">
        <title>Complete genome sequence of Corynebacterium casei LMG S-19264T (=DSM 44701T), isolated from a smear-ripened cheese.</title>
        <authorList>
            <consortium name="US DOE Joint Genome Institute (JGI-PGF)"/>
            <person name="Walter F."/>
            <person name="Albersmeier A."/>
            <person name="Kalinowski J."/>
            <person name="Ruckert C."/>
        </authorList>
    </citation>
    <scope>NUCLEOTIDE SEQUENCE</scope>
    <source>
        <strain evidence="2">CGMCC 4.7306</strain>
    </source>
</reference>
<evidence type="ECO:0000313" key="3">
    <source>
        <dbReference type="Proteomes" id="UP000613840"/>
    </source>
</evidence>
<dbReference type="InterPro" id="IPR000835">
    <property type="entry name" value="HTH_MarR-typ"/>
</dbReference>
<dbReference type="PANTHER" id="PTHR39515">
    <property type="entry name" value="CONSERVED PROTEIN"/>
    <property type="match status" value="1"/>
</dbReference>
<dbReference type="InterPro" id="IPR036390">
    <property type="entry name" value="WH_DNA-bd_sf"/>
</dbReference>
<sequence>MACDRFTRAAARLGRTRDASASWRAMAILEESGPLRISEFAALDRCSQPTATAMIKKLEEAGYVQRTSDPEDGRAWLVSITTVGSDRLQQVRAETTEMIGHRLSDQTDVGRDEVAAALRVLTRLTDMINEKGDNQ</sequence>
<name>A0A917W7B7_9ACTN</name>
<protein>
    <recommendedName>
        <fullName evidence="1">HTH marR-type domain-containing protein</fullName>
    </recommendedName>
</protein>
<proteinExistence type="predicted"/>
<comment type="caution">
    <text evidence="2">The sequence shown here is derived from an EMBL/GenBank/DDBJ whole genome shotgun (WGS) entry which is preliminary data.</text>
</comment>
<dbReference type="PANTHER" id="PTHR39515:SF2">
    <property type="entry name" value="HTH-TYPE TRANSCRIPTIONAL REGULATOR RV0880"/>
    <property type="match status" value="1"/>
</dbReference>
<gene>
    <name evidence="2" type="ORF">GCM10011575_40710</name>
</gene>
<dbReference type="EMBL" id="BMMZ01000013">
    <property type="protein sequence ID" value="GGL78234.1"/>
    <property type="molecule type" value="Genomic_DNA"/>
</dbReference>
<organism evidence="2 3">
    <name type="scientific">Microlunatus endophyticus</name>
    <dbReference type="NCBI Taxonomy" id="1716077"/>
    <lineage>
        <taxon>Bacteria</taxon>
        <taxon>Bacillati</taxon>
        <taxon>Actinomycetota</taxon>
        <taxon>Actinomycetes</taxon>
        <taxon>Propionibacteriales</taxon>
        <taxon>Propionibacteriaceae</taxon>
        <taxon>Microlunatus</taxon>
    </lineage>
</organism>
<dbReference type="SUPFAM" id="SSF46785">
    <property type="entry name" value="Winged helix' DNA-binding domain"/>
    <property type="match status" value="1"/>
</dbReference>
<evidence type="ECO:0000259" key="1">
    <source>
        <dbReference type="PROSITE" id="PS50995"/>
    </source>
</evidence>
<evidence type="ECO:0000313" key="2">
    <source>
        <dbReference type="EMBL" id="GGL78234.1"/>
    </source>
</evidence>
<feature type="domain" description="HTH marR-type" evidence="1">
    <location>
        <begin position="1"/>
        <end position="126"/>
    </location>
</feature>
<reference evidence="2" key="2">
    <citation type="submission" date="2020-09" db="EMBL/GenBank/DDBJ databases">
        <authorList>
            <person name="Sun Q."/>
            <person name="Zhou Y."/>
        </authorList>
    </citation>
    <scope>NUCLEOTIDE SEQUENCE</scope>
    <source>
        <strain evidence="2">CGMCC 4.7306</strain>
    </source>
</reference>
<dbReference type="PROSITE" id="PS50995">
    <property type="entry name" value="HTH_MARR_2"/>
    <property type="match status" value="1"/>
</dbReference>